<dbReference type="EMBL" id="GBXM01063582">
    <property type="protein sequence ID" value="JAH44995.1"/>
    <property type="molecule type" value="Transcribed_RNA"/>
</dbReference>
<accession>A0A0E9SWG3</accession>
<name>A0A0E9SWG3_ANGAN</name>
<reference evidence="2" key="1">
    <citation type="submission" date="2014-11" db="EMBL/GenBank/DDBJ databases">
        <authorList>
            <person name="Amaro Gonzalez C."/>
        </authorList>
    </citation>
    <scope>NUCLEOTIDE SEQUENCE</scope>
</reference>
<evidence type="ECO:0000256" key="1">
    <source>
        <dbReference type="SAM" id="Phobius"/>
    </source>
</evidence>
<keyword evidence="1" id="KW-0472">Membrane</keyword>
<keyword evidence="1" id="KW-0812">Transmembrane</keyword>
<proteinExistence type="predicted"/>
<organism evidence="2">
    <name type="scientific">Anguilla anguilla</name>
    <name type="common">European freshwater eel</name>
    <name type="synonym">Muraena anguilla</name>
    <dbReference type="NCBI Taxonomy" id="7936"/>
    <lineage>
        <taxon>Eukaryota</taxon>
        <taxon>Metazoa</taxon>
        <taxon>Chordata</taxon>
        <taxon>Craniata</taxon>
        <taxon>Vertebrata</taxon>
        <taxon>Euteleostomi</taxon>
        <taxon>Actinopterygii</taxon>
        <taxon>Neopterygii</taxon>
        <taxon>Teleostei</taxon>
        <taxon>Anguilliformes</taxon>
        <taxon>Anguillidae</taxon>
        <taxon>Anguilla</taxon>
    </lineage>
</organism>
<feature type="transmembrane region" description="Helical" evidence="1">
    <location>
        <begin position="12"/>
        <end position="39"/>
    </location>
</feature>
<evidence type="ECO:0000313" key="2">
    <source>
        <dbReference type="EMBL" id="JAH44995.1"/>
    </source>
</evidence>
<sequence length="44" mass="4830">MSYFLFCIHAIDCYLLIDILSTLVTVVICGISLMVGIGFCDTVI</sequence>
<dbReference type="AlphaFoldDB" id="A0A0E9SWG3"/>
<protein>
    <submittedName>
        <fullName evidence="2">Uncharacterized protein</fullName>
    </submittedName>
</protein>
<reference evidence="2" key="2">
    <citation type="journal article" date="2015" name="Fish Shellfish Immunol.">
        <title>Early steps in the European eel (Anguilla anguilla)-Vibrio vulnificus interaction in the gills: Role of the RtxA13 toxin.</title>
        <authorList>
            <person name="Callol A."/>
            <person name="Pajuelo D."/>
            <person name="Ebbesson L."/>
            <person name="Teles M."/>
            <person name="MacKenzie S."/>
            <person name="Amaro C."/>
        </authorList>
    </citation>
    <scope>NUCLEOTIDE SEQUENCE</scope>
</reference>
<keyword evidence="1" id="KW-1133">Transmembrane helix</keyword>